<dbReference type="InterPro" id="IPR036116">
    <property type="entry name" value="FN3_sf"/>
</dbReference>
<dbReference type="InterPro" id="IPR003961">
    <property type="entry name" value="FN3_dom"/>
</dbReference>
<protein>
    <recommendedName>
        <fullName evidence="2">Fibronectin type-III domain-containing protein</fullName>
    </recommendedName>
</protein>
<dbReference type="RefSeq" id="WP_105215967.1">
    <property type="nucleotide sequence ID" value="NZ_CP027062.1"/>
</dbReference>
<evidence type="ECO:0000256" key="1">
    <source>
        <dbReference type="ARBA" id="ARBA00022737"/>
    </source>
</evidence>
<dbReference type="EMBL" id="CP027062">
    <property type="protein sequence ID" value="AVI50833.1"/>
    <property type="molecule type" value="Genomic_DNA"/>
</dbReference>
<dbReference type="Pfam" id="PF00041">
    <property type="entry name" value="fn3"/>
    <property type="match status" value="2"/>
</dbReference>
<dbReference type="PROSITE" id="PS51257">
    <property type="entry name" value="PROKAR_LIPOPROTEIN"/>
    <property type="match status" value="1"/>
</dbReference>
<dbReference type="Gene3D" id="2.60.40.10">
    <property type="entry name" value="Immunoglobulins"/>
    <property type="match status" value="2"/>
</dbReference>
<sequence length="209" mass="22589">MKKILLVAITLLAVISCKNDDDSNNNCVEPLSVIATQINSESALIEWDPGNETAFEIEYGLNGFSPGTGTVAQTSQVSYFIDGLNPLTTYQAYVRSNCGSDGFSNYISTSFTTLEPVNPCNTPTDLFLIEVTSNSVTFGWSENNETAWEIEYGPSGFTLGTGTVIQTSQSNLQVTGLQPATTYEFYVRANCGADGFSEYSDQLVVTTNP</sequence>
<dbReference type="Proteomes" id="UP000238442">
    <property type="component" value="Chromosome"/>
</dbReference>
<evidence type="ECO:0000313" key="4">
    <source>
        <dbReference type="Proteomes" id="UP000238442"/>
    </source>
</evidence>
<organism evidence="3 4">
    <name type="scientific">Pukyongia salina</name>
    <dbReference type="NCBI Taxonomy" id="2094025"/>
    <lineage>
        <taxon>Bacteria</taxon>
        <taxon>Pseudomonadati</taxon>
        <taxon>Bacteroidota</taxon>
        <taxon>Flavobacteriia</taxon>
        <taxon>Flavobacteriales</taxon>
        <taxon>Flavobacteriaceae</taxon>
        <taxon>Pukyongia</taxon>
    </lineage>
</organism>
<name>A0A2S0HXE0_9FLAO</name>
<dbReference type="InterPro" id="IPR013783">
    <property type="entry name" value="Ig-like_fold"/>
</dbReference>
<dbReference type="PROSITE" id="PS50853">
    <property type="entry name" value="FN3"/>
    <property type="match status" value="2"/>
</dbReference>
<feature type="domain" description="Fibronectin type-III" evidence="2">
    <location>
        <begin position="122"/>
        <end position="209"/>
    </location>
</feature>
<proteinExistence type="predicted"/>
<dbReference type="KEGG" id="aue:C5O00_06465"/>
<dbReference type="PANTHER" id="PTHR46708">
    <property type="entry name" value="TENASCIN"/>
    <property type="match status" value="1"/>
</dbReference>
<keyword evidence="4" id="KW-1185">Reference proteome</keyword>
<dbReference type="InterPro" id="IPR050991">
    <property type="entry name" value="ECM_Regulatory_Proteins"/>
</dbReference>
<keyword evidence="1" id="KW-0677">Repeat</keyword>
<feature type="domain" description="Fibronectin type-III" evidence="2">
    <location>
        <begin position="29"/>
        <end position="117"/>
    </location>
</feature>
<dbReference type="SMART" id="SM00060">
    <property type="entry name" value="FN3"/>
    <property type="match status" value="2"/>
</dbReference>
<dbReference type="SUPFAM" id="SSF49265">
    <property type="entry name" value="Fibronectin type III"/>
    <property type="match status" value="1"/>
</dbReference>
<dbReference type="OrthoDB" id="9792152at2"/>
<reference evidence="3 4" key="1">
    <citation type="submission" date="2018-02" db="EMBL/GenBank/DDBJ databases">
        <title>Genomic analysis of the strain RR4-38 isolated from a seawater recirculating aquaculture system.</title>
        <authorList>
            <person name="Kim Y.-S."/>
            <person name="Jang Y.H."/>
            <person name="Kim K.-H."/>
        </authorList>
    </citation>
    <scope>NUCLEOTIDE SEQUENCE [LARGE SCALE GENOMIC DNA]</scope>
    <source>
        <strain evidence="3 4">RR4-38</strain>
    </source>
</reference>
<accession>A0A2S0HXE0</accession>
<evidence type="ECO:0000259" key="2">
    <source>
        <dbReference type="PROSITE" id="PS50853"/>
    </source>
</evidence>
<evidence type="ECO:0000313" key="3">
    <source>
        <dbReference type="EMBL" id="AVI50833.1"/>
    </source>
</evidence>
<dbReference type="AlphaFoldDB" id="A0A2S0HXE0"/>
<dbReference type="CDD" id="cd00063">
    <property type="entry name" value="FN3"/>
    <property type="match status" value="2"/>
</dbReference>
<gene>
    <name evidence="3" type="ORF">C5O00_06465</name>
</gene>